<dbReference type="InterPro" id="IPR013088">
    <property type="entry name" value="Znf_NHR/GATA"/>
</dbReference>
<proteinExistence type="predicted"/>
<keyword evidence="9" id="KW-0539">Nucleus</keyword>
<evidence type="ECO:0000256" key="5">
    <source>
        <dbReference type="ARBA" id="ARBA00023015"/>
    </source>
</evidence>
<dbReference type="Proteomes" id="UP001219518">
    <property type="component" value="Unassembled WGS sequence"/>
</dbReference>
<gene>
    <name evidence="12" type="ORF">KUF71_014037</name>
</gene>
<keyword evidence="3" id="KW-0863">Zinc-finger</keyword>
<evidence type="ECO:0000259" key="11">
    <source>
        <dbReference type="PROSITE" id="PS51030"/>
    </source>
</evidence>
<evidence type="ECO:0000256" key="8">
    <source>
        <dbReference type="ARBA" id="ARBA00023170"/>
    </source>
</evidence>
<comment type="caution">
    <text evidence="12">The sequence shown here is derived from an EMBL/GenBank/DDBJ whole genome shotgun (WGS) entry which is preliminary data.</text>
</comment>
<evidence type="ECO:0000256" key="9">
    <source>
        <dbReference type="ARBA" id="ARBA00023242"/>
    </source>
</evidence>
<dbReference type="GO" id="GO:0008270">
    <property type="term" value="F:zinc ion binding"/>
    <property type="evidence" value="ECO:0007669"/>
    <property type="project" value="UniProtKB-KW"/>
</dbReference>
<evidence type="ECO:0000256" key="6">
    <source>
        <dbReference type="ARBA" id="ARBA00023125"/>
    </source>
</evidence>
<keyword evidence="8 12" id="KW-0675">Receptor</keyword>
<keyword evidence="5" id="KW-0805">Transcription regulation</keyword>
<evidence type="ECO:0000256" key="3">
    <source>
        <dbReference type="ARBA" id="ARBA00022771"/>
    </source>
</evidence>
<evidence type="ECO:0000313" key="13">
    <source>
        <dbReference type="Proteomes" id="UP001219518"/>
    </source>
</evidence>
<feature type="compositionally biased region" description="Pro residues" evidence="10">
    <location>
        <begin position="116"/>
        <end position="128"/>
    </location>
</feature>
<evidence type="ECO:0000313" key="12">
    <source>
        <dbReference type="EMBL" id="KAK3925788.1"/>
    </source>
</evidence>
<dbReference type="Pfam" id="PF00105">
    <property type="entry name" value="zf-C4"/>
    <property type="match status" value="1"/>
</dbReference>
<evidence type="ECO:0000256" key="4">
    <source>
        <dbReference type="ARBA" id="ARBA00022833"/>
    </source>
</evidence>
<feature type="compositionally biased region" description="Basic and acidic residues" evidence="10">
    <location>
        <begin position="98"/>
        <end position="110"/>
    </location>
</feature>
<keyword evidence="2" id="KW-0479">Metal-binding</keyword>
<dbReference type="SUPFAM" id="SSF57716">
    <property type="entry name" value="Glucocorticoid receptor-like (DNA-binding domain)"/>
    <property type="match status" value="1"/>
</dbReference>
<protein>
    <submittedName>
        <fullName evidence="12">Nuclear receptor subfamily 2 group E member 1</fullName>
    </submittedName>
</protein>
<dbReference type="AlphaFoldDB" id="A0AAE1LN39"/>
<feature type="domain" description="Nuclear receptor" evidence="11">
    <location>
        <begin position="8"/>
        <end position="84"/>
    </location>
</feature>
<dbReference type="GO" id="GO:0043565">
    <property type="term" value="F:sequence-specific DNA binding"/>
    <property type="evidence" value="ECO:0007669"/>
    <property type="project" value="InterPro"/>
</dbReference>
<dbReference type="GO" id="GO:0003700">
    <property type="term" value="F:DNA-binding transcription factor activity"/>
    <property type="evidence" value="ECO:0007669"/>
    <property type="project" value="InterPro"/>
</dbReference>
<comment type="subcellular location">
    <subcellularLocation>
        <location evidence="1">Nucleus</location>
    </subcellularLocation>
</comment>
<keyword evidence="7" id="KW-0804">Transcription</keyword>
<dbReference type="InterPro" id="IPR001628">
    <property type="entry name" value="Znf_hrmn_rcpt"/>
</dbReference>
<keyword evidence="13" id="KW-1185">Reference proteome</keyword>
<keyword evidence="4" id="KW-0862">Zinc</keyword>
<keyword evidence="6" id="KW-0238">DNA-binding</keyword>
<dbReference type="PROSITE" id="PS51030">
    <property type="entry name" value="NUCLEAR_REC_DBD_2"/>
    <property type="match status" value="1"/>
</dbReference>
<sequence>MGRALPVPVPCRVCGDKSFGKHYGAFCCDGCSCFFKRSVRRNAVYICISGRGMCAVDKTRRNWCPYCRLQKCFEARMNPAAVQQERGPRKAKTNASGKDARSHSAAERGAGRPGLPRQPPPPPPPPPGAALDLDSPSCPPSSPECWSAASATGSEAGCHQGGLSPLLVPAPAPGGAALGAGGGRDSAFQRAAGSGGVAVAHPGPWPGRCALPEPRYAGPMHGLGAGVPPGPGCCSTGAALDMPATPPAPGWLWARELAAQVLLLSLRRARSHVMLSVLSRAAQDAILRAVWAAVFMLGASTTPRDLDVAALLEGKPDIPEAAAEALNTERLCLGGSQP</sequence>
<evidence type="ECO:0000256" key="7">
    <source>
        <dbReference type="ARBA" id="ARBA00023163"/>
    </source>
</evidence>
<feature type="region of interest" description="Disordered" evidence="10">
    <location>
        <begin position="80"/>
        <end position="146"/>
    </location>
</feature>
<reference evidence="12" key="1">
    <citation type="submission" date="2021-07" db="EMBL/GenBank/DDBJ databases">
        <authorList>
            <person name="Catto M.A."/>
            <person name="Jacobson A."/>
            <person name="Kennedy G."/>
            <person name="Labadie P."/>
            <person name="Hunt B.G."/>
            <person name="Srinivasan R."/>
        </authorList>
    </citation>
    <scope>NUCLEOTIDE SEQUENCE</scope>
    <source>
        <strain evidence="12">PL_HMW_Pooled</strain>
        <tissue evidence="12">Head</tissue>
    </source>
</reference>
<dbReference type="InterPro" id="IPR050274">
    <property type="entry name" value="Nuclear_hormone_rcpt_NR2"/>
</dbReference>
<reference evidence="12" key="2">
    <citation type="journal article" date="2023" name="BMC Genomics">
        <title>Pest status, molecular evolution, and epigenetic factors derived from the genome assembly of Frankliniella fusca, a thysanopteran phytovirus vector.</title>
        <authorList>
            <person name="Catto M.A."/>
            <person name="Labadie P.E."/>
            <person name="Jacobson A.L."/>
            <person name="Kennedy G.G."/>
            <person name="Srinivasan R."/>
            <person name="Hunt B.G."/>
        </authorList>
    </citation>
    <scope>NUCLEOTIDE SEQUENCE</scope>
    <source>
        <strain evidence="12">PL_HMW_Pooled</strain>
    </source>
</reference>
<dbReference type="PROSITE" id="PS00031">
    <property type="entry name" value="NUCLEAR_REC_DBD_1"/>
    <property type="match status" value="1"/>
</dbReference>
<dbReference type="GO" id="GO:0005634">
    <property type="term" value="C:nucleus"/>
    <property type="evidence" value="ECO:0007669"/>
    <property type="project" value="UniProtKB-SubCell"/>
</dbReference>
<evidence type="ECO:0000256" key="10">
    <source>
        <dbReference type="SAM" id="MobiDB-lite"/>
    </source>
</evidence>
<dbReference type="Gene3D" id="3.30.50.10">
    <property type="entry name" value="Erythroid Transcription Factor GATA-1, subunit A"/>
    <property type="match status" value="1"/>
</dbReference>
<dbReference type="SMART" id="SM00399">
    <property type="entry name" value="ZnF_C4"/>
    <property type="match status" value="1"/>
</dbReference>
<accession>A0AAE1LN39</accession>
<organism evidence="12 13">
    <name type="scientific">Frankliniella fusca</name>
    <dbReference type="NCBI Taxonomy" id="407009"/>
    <lineage>
        <taxon>Eukaryota</taxon>
        <taxon>Metazoa</taxon>
        <taxon>Ecdysozoa</taxon>
        <taxon>Arthropoda</taxon>
        <taxon>Hexapoda</taxon>
        <taxon>Insecta</taxon>
        <taxon>Pterygota</taxon>
        <taxon>Neoptera</taxon>
        <taxon>Paraneoptera</taxon>
        <taxon>Thysanoptera</taxon>
        <taxon>Terebrantia</taxon>
        <taxon>Thripoidea</taxon>
        <taxon>Thripidae</taxon>
        <taxon>Frankliniella</taxon>
    </lineage>
</organism>
<name>A0AAE1LN39_9NEOP</name>
<dbReference type="PRINTS" id="PR00047">
    <property type="entry name" value="STROIDFINGER"/>
</dbReference>
<dbReference type="PANTHER" id="PTHR24083">
    <property type="entry name" value="NUCLEAR HORMONE RECEPTOR"/>
    <property type="match status" value="1"/>
</dbReference>
<evidence type="ECO:0000256" key="1">
    <source>
        <dbReference type="ARBA" id="ARBA00004123"/>
    </source>
</evidence>
<evidence type="ECO:0000256" key="2">
    <source>
        <dbReference type="ARBA" id="ARBA00022723"/>
    </source>
</evidence>
<dbReference type="EMBL" id="JAHWGI010001240">
    <property type="protein sequence ID" value="KAK3925788.1"/>
    <property type="molecule type" value="Genomic_DNA"/>
</dbReference>